<proteinExistence type="predicted"/>
<dbReference type="InterPro" id="IPR000182">
    <property type="entry name" value="GNAT_dom"/>
</dbReference>
<dbReference type="PANTHER" id="PTHR43233">
    <property type="entry name" value="FAMILY N-ACETYLTRANSFERASE, PUTATIVE (AFU_ORTHOLOGUE AFUA_6G03350)-RELATED"/>
    <property type="match status" value="1"/>
</dbReference>
<evidence type="ECO:0000313" key="3">
    <source>
        <dbReference type="Proteomes" id="UP000516230"/>
    </source>
</evidence>
<evidence type="ECO:0000313" key="2">
    <source>
        <dbReference type="EMBL" id="QNP63038.1"/>
    </source>
</evidence>
<dbReference type="InterPro" id="IPR053144">
    <property type="entry name" value="Acetyltransferase_Butenolide"/>
</dbReference>
<accession>A0A7H0HR72</accession>
<feature type="domain" description="N-acetyltransferase" evidence="1">
    <location>
        <begin position="10"/>
        <end position="159"/>
    </location>
</feature>
<gene>
    <name evidence="2" type="ORF">IAG43_08845</name>
</gene>
<dbReference type="PROSITE" id="PS51186">
    <property type="entry name" value="GNAT"/>
    <property type="match status" value="1"/>
</dbReference>
<keyword evidence="3" id="KW-1185">Reference proteome</keyword>
<protein>
    <submittedName>
        <fullName evidence="2">GNAT family N-acetyltransferase</fullName>
    </submittedName>
</protein>
<organism evidence="2 3">
    <name type="scientific">Streptomyces genisteinicus</name>
    <dbReference type="NCBI Taxonomy" id="2768068"/>
    <lineage>
        <taxon>Bacteria</taxon>
        <taxon>Bacillati</taxon>
        <taxon>Actinomycetota</taxon>
        <taxon>Actinomycetes</taxon>
        <taxon>Kitasatosporales</taxon>
        <taxon>Streptomycetaceae</taxon>
        <taxon>Streptomyces</taxon>
    </lineage>
</organism>
<dbReference type="RefSeq" id="WP_187740207.1">
    <property type="nucleotide sequence ID" value="NZ_CP060825.1"/>
</dbReference>
<dbReference type="Gene3D" id="3.40.630.30">
    <property type="match status" value="1"/>
</dbReference>
<dbReference type="InterPro" id="IPR016181">
    <property type="entry name" value="Acyl_CoA_acyltransferase"/>
</dbReference>
<name>A0A7H0HR72_9ACTN</name>
<reference evidence="2 3" key="1">
    <citation type="submission" date="2020-08" db="EMBL/GenBank/DDBJ databases">
        <title>A novel species.</title>
        <authorList>
            <person name="Gao J."/>
        </authorList>
    </citation>
    <scope>NUCLEOTIDE SEQUENCE [LARGE SCALE GENOMIC DNA]</scope>
    <source>
        <strain evidence="2 3">CRPJ-33</strain>
    </source>
</reference>
<dbReference type="AlphaFoldDB" id="A0A7H0HR72"/>
<dbReference type="GO" id="GO:0016747">
    <property type="term" value="F:acyltransferase activity, transferring groups other than amino-acyl groups"/>
    <property type="evidence" value="ECO:0007669"/>
    <property type="project" value="InterPro"/>
</dbReference>
<evidence type="ECO:0000259" key="1">
    <source>
        <dbReference type="PROSITE" id="PS51186"/>
    </source>
</evidence>
<dbReference type="EMBL" id="CP060825">
    <property type="protein sequence ID" value="QNP63038.1"/>
    <property type="molecule type" value="Genomic_DNA"/>
</dbReference>
<dbReference type="CDD" id="cd04301">
    <property type="entry name" value="NAT_SF"/>
    <property type="match status" value="1"/>
</dbReference>
<dbReference type="Pfam" id="PF13508">
    <property type="entry name" value="Acetyltransf_7"/>
    <property type="match status" value="1"/>
</dbReference>
<dbReference type="KEGG" id="sgj:IAG43_08845"/>
<dbReference type="Proteomes" id="UP000516230">
    <property type="component" value="Chromosome"/>
</dbReference>
<keyword evidence="2" id="KW-0808">Transferase</keyword>
<sequence length="159" mass="17087">MQNIDDPYGSDPYDLIEGVPSVEDFRRLRTDAGLSDKAPEAVALALPNTWYGVVLRHRGEPIGMGRVIGDGGTAFQVTDVCVHPGHQGRGLGRRVMAALTAELERRAPATAYVSLIADGPARHLYAKFGFAETTAHDSIGMYRVMDGRPTAPRAEPATA</sequence>
<dbReference type="PANTHER" id="PTHR43233:SF1">
    <property type="entry name" value="FAMILY N-ACETYLTRANSFERASE, PUTATIVE (AFU_ORTHOLOGUE AFUA_6G03350)-RELATED"/>
    <property type="match status" value="1"/>
</dbReference>
<dbReference type="SUPFAM" id="SSF55729">
    <property type="entry name" value="Acyl-CoA N-acyltransferases (Nat)"/>
    <property type="match status" value="1"/>
</dbReference>